<gene>
    <name evidence="1" type="ORF">I2H38_08385</name>
</gene>
<evidence type="ECO:0000313" key="1">
    <source>
        <dbReference type="EMBL" id="MBF9233396.1"/>
    </source>
</evidence>
<accession>A0A931BM42</accession>
<comment type="caution">
    <text evidence="1">The sequence shown here is derived from an EMBL/GenBank/DDBJ whole genome shotgun (WGS) entry which is preliminary data.</text>
</comment>
<dbReference type="EMBL" id="JADQDO010000003">
    <property type="protein sequence ID" value="MBF9233396.1"/>
    <property type="molecule type" value="Genomic_DNA"/>
</dbReference>
<organism evidence="1 2">
    <name type="scientific">Microvirga alba</name>
    <dbReference type="NCBI Taxonomy" id="2791025"/>
    <lineage>
        <taxon>Bacteria</taxon>
        <taxon>Pseudomonadati</taxon>
        <taxon>Pseudomonadota</taxon>
        <taxon>Alphaproteobacteria</taxon>
        <taxon>Hyphomicrobiales</taxon>
        <taxon>Methylobacteriaceae</taxon>
        <taxon>Microvirga</taxon>
    </lineage>
</organism>
<dbReference type="RefSeq" id="WP_196271404.1">
    <property type="nucleotide sequence ID" value="NZ_JADQDO010000003.1"/>
</dbReference>
<keyword evidence="2" id="KW-1185">Reference proteome</keyword>
<dbReference type="AlphaFoldDB" id="A0A931BM42"/>
<protein>
    <submittedName>
        <fullName evidence="1">Uncharacterized protein</fullName>
    </submittedName>
</protein>
<proteinExistence type="predicted"/>
<sequence>MLEIDLNAPTIPPEQRVWRLFPGSGYQFLQIFLSEQVGFLDLPAFLMPGVAMVGASDLIPRIALSQRAREMLMSEGADTKLDLKLDDFTNARHTQARGRIRQAIINFLGSAKTSDLLVLPGPLSTGLLWIGRFADDGVVNVKVGRRYGNATIPARKITWLSEVKENMVSSPLSQSLRQTHPFTLLERSIRLEVFSLAYGSFVMGDRHTATVYNANDYLDADAAFLGTVSRLAAAACQALDRGALKLDASTLVDLLLKSPPIEYTCSQAVDIHSPGFNRYTSGTIVALVIAALVATFIGLSKHSDQNAIASEMQNLVIINSSPNADPQCTGRVSEASKLVLDVLGIDKTLALCDAARKAEQRGGLRSTAKPKT</sequence>
<reference evidence="1" key="1">
    <citation type="submission" date="2020-11" db="EMBL/GenBank/DDBJ databases">
        <authorList>
            <person name="Kim M.K."/>
        </authorList>
    </citation>
    <scope>NUCLEOTIDE SEQUENCE</scope>
    <source>
        <strain evidence="1">BT350</strain>
    </source>
</reference>
<dbReference type="Proteomes" id="UP000599312">
    <property type="component" value="Unassembled WGS sequence"/>
</dbReference>
<evidence type="ECO:0000313" key="2">
    <source>
        <dbReference type="Proteomes" id="UP000599312"/>
    </source>
</evidence>
<name>A0A931BM42_9HYPH</name>